<dbReference type="Proteomes" id="UP000324222">
    <property type="component" value="Unassembled WGS sequence"/>
</dbReference>
<accession>A0A5B7GC08</accession>
<dbReference type="EMBL" id="VSRR010012859">
    <property type="protein sequence ID" value="MPC55066.1"/>
    <property type="molecule type" value="Genomic_DNA"/>
</dbReference>
<keyword evidence="2" id="KW-1185">Reference proteome</keyword>
<comment type="caution">
    <text evidence="1">The sequence shown here is derived from an EMBL/GenBank/DDBJ whole genome shotgun (WGS) entry which is preliminary data.</text>
</comment>
<evidence type="ECO:0000313" key="1">
    <source>
        <dbReference type="EMBL" id="MPC55066.1"/>
    </source>
</evidence>
<sequence length="206" mass="21466">MSILISPWSAGRVPFPKRSCGFGFNKYTLITPTGNFYEAGISELAAAGEGTLRAGRGVAGRAVRARRGAARRGRTLQAVLMTGGGRRGDARPAVVSQIITRNACVVLSGGVSKAQVTRLSSNSTTFGDSSFSGGGIALCAPDRLAGRCVRRALPPVRRLRASEGRTAMATDQSQATAPSVPFLVAVVELSSILRTLYSLKACPSVP</sequence>
<protein>
    <submittedName>
        <fullName evidence="1">Uncharacterized protein</fullName>
    </submittedName>
</protein>
<evidence type="ECO:0000313" key="2">
    <source>
        <dbReference type="Proteomes" id="UP000324222"/>
    </source>
</evidence>
<name>A0A5B7GC08_PORTR</name>
<reference evidence="1 2" key="1">
    <citation type="submission" date="2019-05" db="EMBL/GenBank/DDBJ databases">
        <title>Another draft genome of Portunus trituberculatus and its Hox gene families provides insights of decapod evolution.</title>
        <authorList>
            <person name="Jeong J.-H."/>
            <person name="Song I."/>
            <person name="Kim S."/>
            <person name="Choi T."/>
            <person name="Kim D."/>
            <person name="Ryu S."/>
            <person name="Kim W."/>
        </authorList>
    </citation>
    <scope>NUCLEOTIDE SEQUENCE [LARGE SCALE GENOMIC DNA]</scope>
    <source>
        <tissue evidence="1">Muscle</tissue>
    </source>
</reference>
<gene>
    <name evidence="1" type="ORF">E2C01_048998</name>
</gene>
<proteinExistence type="predicted"/>
<organism evidence="1 2">
    <name type="scientific">Portunus trituberculatus</name>
    <name type="common">Swimming crab</name>
    <name type="synonym">Neptunus trituberculatus</name>
    <dbReference type="NCBI Taxonomy" id="210409"/>
    <lineage>
        <taxon>Eukaryota</taxon>
        <taxon>Metazoa</taxon>
        <taxon>Ecdysozoa</taxon>
        <taxon>Arthropoda</taxon>
        <taxon>Crustacea</taxon>
        <taxon>Multicrustacea</taxon>
        <taxon>Malacostraca</taxon>
        <taxon>Eumalacostraca</taxon>
        <taxon>Eucarida</taxon>
        <taxon>Decapoda</taxon>
        <taxon>Pleocyemata</taxon>
        <taxon>Brachyura</taxon>
        <taxon>Eubrachyura</taxon>
        <taxon>Portunoidea</taxon>
        <taxon>Portunidae</taxon>
        <taxon>Portuninae</taxon>
        <taxon>Portunus</taxon>
    </lineage>
</organism>
<dbReference type="AlphaFoldDB" id="A0A5B7GC08"/>